<gene>
    <name evidence="2" type="ORF">PH603_09380</name>
</gene>
<keyword evidence="1" id="KW-1133">Transmembrane helix</keyword>
<accession>A0AAE9XU60</accession>
<reference evidence="2" key="1">
    <citation type="submission" date="2023-01" db="EMBL/GenBank/DDBJ databases">
        <title>The genome sequence of Kordiimonadaceae bacterium 6D33.</title>
        <authorList>
            <person name="Liu Y."/>
        </authorList>
    </citation>
    <scope>NUCLEOTIDE SEQUENCE</scope>
    <source>
        <strain evidence="2">6D33</strain>
    </source>
</reference>
<dbReference type="EMBL" id="CP116805">
    <property type="protein sequence ID" value="WCL52749.1"/>
    <property type="molecule type" value="Genomic_DNA"/>
</dbReference>
<keyword evidence="1" id="KW-0812">Transmembrane</keyword>
<protein>
    <submittedName>
        <fullName evidence="2">Uncharacterized protein</fullName>
    </submittedName>
</protein>
<name>A0AAE9XU60_9PROT</name>
<evidence type="ECO:0000313" key="3">
    <source>
        <dbReference type="Proteomes" id="UP001217500"/>
    </source>
</evidence>
<sequence>MTTRIGFFGFLGLVLGAIIGNWLPFAPTIEAVAGCVIAIVLGFLLDRRAPENRKKGDS</sequence>
<organism evidence="2 3">
    <name type="scientific">Gimibacter soli</name>
    <dbReference type="NCBI Taxonomy" id="3024400"/>
    <lineage>
        <taxon>Bacteria</taxon>
        <taxon>Pseudomonadati</taxon>
        <taxon>Pseudomonadota</taxon>
        <taxon>Alphaproteobacteria</taxon>
        <taxon>Kordiimonadales</taxon>
        <taxon>Temperatibacteraceae</taxon>
        <taxon>Gimibacter</taxon>
    </lineage>
</organism>
<feature type="transmembrane region" description="Helical" evidence="1">
    <location>
        <begin position="5"/>
        <end position="23"/>
    </location>
</feature>
<evidence type="ECO:0000256" key="1">
    <source>
        <dbReference type="SAM" id="Phobius"/>
    </source>
</evidence>
<dbReference type="AlphaFoldDB" id="A0AAE9XU60"/>
<feature type="transmembrane region" description="Helical" evidence="1">
    <location>
        <begin position="29"/>
        <end position="45"/>
    </location>
</feature>
<dbReference type="RefSeq" id="WP_289502139.1">
    <property type="nucleotide sequence ID" value="NZ_CP116805.1"/>
</dbReference>
<evidence type="ECO:0000313" key="2">
    <source>
        <dbReference type="EMBL" id="WCL52749.1"/>
    </source>
</evidence>
<keyword evidence="3" id="KW-1185">Reference proteome</keyword>
<proteinExistence type="predicted"/>
<keyword evidence="1" id="KW-0472">Membrane</keyword>
<dbReference type="Proteomes" id="UP001217500">
    <property type="component" value="Chromosome"/>
</dbReference>
<dbReference type="KEGG" id="gso:PH603_09380"/>